<accession>A0A6A6WBB6</accession>
<reference evidence="3" key="1">
    <citation type="journal article" date="2020" name="Stud. Mycol.">
        <title>101 Dothideomycetes genomes: a test case for predicting lifestyles and emergence of pathogens.</title>
        <authorList>
            <person name="Haridas S."/>
            <person name="Albert R."/>
            <person name="Binder M."/>
            <person name="Bloem J."/>
            <person name="Labutti K."/>
            <person name="Salamov A."/>
            <person name="Andreopoulos B."/>
            <person name="Baker S."/>
            <person name="Barry K."/>
            <person name="Bills G."/>
            <person name="Bluhm B."/>
            <person name="Cannon C."/>
            <person name="Castanera R."/>
            <person name="Culley D."/>
            <person name="Daum C."/>
            <person name="Ezra D."/>
            <person name="Gonzalez J."/>
            <person name="Henrissat B."/>
            <person name="Kuo A."/>
            <person name="Liang C."/>
            <person name="Lipzen A."/>
            <person name="Lutzoni F."/>
            <person name="Magnuson J."/>
            <person name="Mondo S."/>
            <person name="Nolan M."/>
            <person name="Ohm R."/>
            <person name="Pangilinan J."/>
            <person name="Park H.-J."/>
            <person name="Ramirez L."/>
            <person name="Alfaro M."/>
            <person name="Sun H."/>
            <person name="Tritt A."/>
            <person name="Yoshinaga Y."/>
            <person name="Zwiers L.-H."/>
            <person name="Turgeon B."/>
            <person name="Goodwin S."/>
            <person name="Spatafora J."/>
            <person name="Crous P."/>
            <person name="Grigoriev I."/>
        </authorList>
    </citation>
    <scope>NUCLEOTIDE SEQUENCE</scope>
    <source>
        <strain evidence="3">CBS 121739</strain>
    </source>
</reference>
<feature type="compositionally biased region" description="Polar residues" evidence="2">
    <location>
        <begin position="299"/>
        <end position="310"/>
    </location>
</feature>
<dbReference type="AlphaFoldDB" id="A0A6A6WBB6"/>
<feature type="region of interest" description="Disordered" evidence="2">
    <location>
        <begin position="297"/>
        <end position="322"/>
    </location>
</feature>
<evidence type="ECO:0000256" key="2">
    <source>
        <dbReference type="SAM" id="MobiDB-lite"/>
    </source>
</evidence>
<dbReference type="GeneID" id="54486461"/>
<evidence type="ECO:0000313" key="3">
    <source>
        <dbReference type="EMBL" id="KAF2758897.1"/>
    </source>
</evidence>
<organism evidence="3 4">
    <name type="scientific">Pseudovirgaria hyperparasitica</name>
    <dbReference type="NCBI Taxonomy" id="470096"/>
    <lineage>
        <taxon>Eukaryota</taxon>
        <taxon>Fungi</taxon>
        <taxon>Dikarya</taxon>
        <taxon>Ascomycota</taxon>
        <taxon>Pezizomycotina</taxon>
        <taxon>Dothideomycetes</taxon>
        <taxon>Dothideomycetes incertae sedis</taxon>
        <taxon>Acrospermales</taxon>
        <taxon>Acrospermaceae</taxon>
        <taxon>Pseudovirgaria</taxon>
    </lineage>
</organism>
<feature type="coiled-coil region" evidence="1">
    <location>
        <begin position="67"/>
        <end position="94"/>
    </location>
</feature>
<sequence length="527" mass="57441">MPLFAASKEAINESITPSGLQVAFALAIVRSKPADVSVREYMMRLRGHLKEGPLYRQRSPQWVVDQVAFWKSQHEAAEESRSELQARVTDLEQKIKLLKDPTDAPESPSGAAHTTSVKSCKRKQSVSTRPAKKPKLNSDISGPTSQTAITTHLEPLHSIAAFGDDGITLLRSVMQVQCLCKSSEPDAPNLSFHLASIASSIGGVLKVVIQRHHQETDVESNARVPGPVKARRKAASDIAHVIRAIACAFSTLLLGLSNIPRQAAFEDPTAHVVYCCARMFQVALKAIVDSAESKAARSSIDTTGTGSQLGKTKPKSRQNTPQAQDLGRAITQFLNACLSALDPSQSSHRDIFEALMYVLLERVGRRIYCCTFSHERGQSVDDDIRLGGSGCASDEQGAKSLAYEAPYLISILEKSFSLAPQLLGPVITSMQRTKTAVRGKQSTASKTTSVPKVLLHTHAKELLQQTLVNGIFGSNEGTTADNCLHKPLPSSKIPTVPHEYETHTADWFRQQVWQVVGWGILGREADW</sequence>
<name>A0A6A6WBB6_9PEZI</name>
<protein>
    <submittedName>
        <fullName evidence="3">Uncharacterized protein</fullName>
    </submittedName>
</protein>
<keyword evidence="4" id="KW-1185">Reference proteome</keyword>
<evidence type="ECO:0000256" key="1">
    <source>
        <dbReference type="SAM" id="Coils"/>
    </source>
</evidence>
<dbReference type="EMBL" id="ML996570">
    <property type="protein sequence ID" value="KAF2758897.1"/>
    <property type="molecule type" value="Genomic_DNA"/>
</dbReference>
<dbReference type="OrthoDB" id="202825at2759"/>
<evidence type="ECO:0000313" key="4">
    <source>
        <dbReference type="Proteomes" id="UP000799437"/>
    </source>
</evidence>
<dbReference type="RefSeq" id="XP_033601348.1">
    <property type="nucleotide sequence ID" value="XM_033745407.1"/>
</dbReference>
<feature type="region of interest" description="Disordered" evidence="2">
    <location>
        <begin position="98"/>
        <end position="146"/>
    </location>
</feature>
<feature type="compositionally biased region" description="Basic residues" evidence="2">
    <location>
        <begin position="119"/>
        <end position="135"/>
    </location>
</feature>
<dbReference type="Proteomes" id="UP000799437">
    <property type="component" value="Unassembled WGS sequence"/>
</dbReference>
<keyword evidence="1" id="KW-0175">Coiled coil</keyword>
<gene>
    <name evidence="3" type="ORF">EJ05DRAFT_484992</name>
</gene>
<proteinExistence type="predicted"/>